<evidence type="ECO:0000256" key="10">
    <source>
        <dbReference type="ARBA" id="ARBA00022833"/>
    </source>
</evidence>
<dbReference type="Ensembl" id="ENSAPOT00000005902.1">
    <property type="protein sequence ID" value="ENSAPOP00000006874.1"/>
    <property type="gene ID" value="ENSAPOG00000008782.1"/>
</dbReference>
<evidence type="ECO:0000256" key="4">
    <source>
        <dbReference type="ARBA" id="ARBA00008223"/>
    </source>
</evidence>
<comment type="similarity">
    <text evidence="4">Belongs to the Mical family.</text>
</comment>
<dbReference type="GO" id="GO:0005634">
    <property type="term" value="C:nucleus"/>
    <property type="evidence" value="ECO:0007669"/>
    <property type="project" value="UniProtKB-SubCell"/>
</dbReference>
<evidence type="ECO:0000256" key="7">
    <source>
        <dbReference type="ARBA" id="ARBA00022630"/>
    </source>
</evidence>
<keyword evidence="13" id="KW-0503">Monooxygenase</keyword>
<dbReference type="InterPro" id="IPR002938">
    <property type="entry name" value="FAD-bd"/>
</dbReference>
<dbReference type="Gene3D" id="1.10.418.10">
    <property type="entry name" value="Calponin-like domain"/>
    <property type="match status" value="1"/>
</dbReference>
<evidence type="ECO:0000256" key="3">
    <source>
        <dbReference type="ARBA" id="ARBA00004496"/>
    </source>
</evidence>
<evidence type="ECO:0000259" key="19">
    <source>
        <dbReference type="PROSITE" id="PS50021"/>
    </source>
</evidence>
<keyword evidence="10 18" id="KW-0862">Zinc</keyword>
<feature type="domain" description="LIM zinc-binding" evidence="20">
    <location>
        <begin position="825"/>
        <end position="887"/>
    </location>
</feature>
<evidence type="ECO:0000256" key="8">
    <source>
        <dbReference type="ARBA" id="ARBA00022723"/>
    </source>
</evidence>
<dbReference type="Pfam" id="PF25413">
    <property type="entry name" value="Rossman_Mical"/>
    <property type="match status" value="1"/>
</dbReference>
<dbReference type="AlphaFoldDB" id="A0A3Q1ESF4"/>
<dbReference type="Proteomes" id="UP000257200">
    <property type="component" value="Unplaced"/>
</dbReference>
<dbReference type="SUPFAM" id="SSF51905">
    <property type="entry name" value="FAD/NAD(P)-binding domain"/>
    <property type="match status" value="1"/>
</dbReference>
<comment type="cofactor">
    <cofactor evidence="1">
        <name>FAD</name>
        <dbReference type="ChEBI" id="CHEBI:57692"/>
    </cofactor>
</comment>
<keyword evidence="8 18" id="KW-0479">Metal-binding</keyword>
<keyword evidence="15" id="KW-0009">Actin-binding</keyword>
<comment type="catalytic activity">
    <reaction evidence="17">
        <text>L-methionyl-[F-actin] + NADPH + O2 + H(+) = L-methionyl-(R)-S-oxide-[F-actin] + NADP(+) + H2O</text>
        <dbReference type="Rhea" id="RHEA:51308"/>
        <dbReference type="Rhea" id="RHEA-COMP:12953"/>
        <dbReference type="Rhea" id="RHEA-COMP:12956"/>
        <dbReference type="ChEBI" id="CHEBI:15377"/>
        <dbReference type="ChEBI" id="CHEBI:15378"/>
        <dbReference type="ChEBI" id="CHEBI:15379"/>
        <dbReference type="ChEBI" id="CHEBI:16044"/>
        <dbReference type="ChEBI" id="CHEBI:45764"/>
        <dbReference type="ChEBI" id="CHEBI:57783"/>
        <dbReference type="ChEBI" id="CHEBI:58349"/>
        <dbReference type="EC" id="1.14.13.225"/>
    </reaction>
</comment>
<keyword evidence="22" id="KW-1185">Reference proteome</keyword>
<evidence type="ECO:0000256" key="1">
    <source>
        <dbReference type="ARBA" id="ARBA00001974"/>
    </source>
</evidence>
<evidence type="ECO:0000256" key="12">
    <source>
        <dbReference type="ARBA" id="ARBA00023002"/>
    </source>
</evidence>
<evidence type="ECO:0000256" key="5">
    <source>
        <dbReference type="ARBA" id="ARBA00012709"/>
    </source>
</evidence>
<dbReference type="SMART" id="SM00132">
    <property type="entry name" value="LIM"/>
    <property type="match status" value="1"/>
</dbReference>
<dbReference type="GO" id="GO:0071949">
    <property type="term" value="F:FAD binding"/>
    <property type="evidence" value="ECO:0007669"/>
    <property type="project" value="InterPro"/>
</dbReference>
<dbReference type="PROSITE" id="PS50023">
    <property type="entry name" value="LIM_DOMAIN_2"/>
    <property type="match status" value="1"/>
</dbReference>
<dbReference type="Gene3D" id="3.50.50.60">
    <property type="entry name" value="FAD/NAD(P)-binding domain"/>
    <property type="match status" value="1"/>
</dbReference>
<keyword evidence="7" id="KW-0285">Flavoprotein</keyword>
<feature type="domain" description="Calponin-homology (CH)" evidence="19">
    <location>
        <begin position="513"/>
        <end position="616"/>
    </location>
</feature>
<comment type="subcellular location">
    <subcellularLocation>
        <location evidence="3">Cytoplasm</location>
    </subcellularLocation>
    <subcellularLocation>
        <location evidence="2">Nucleus</location>
    </subcellularLocation>
</comment>
<organism evidence="21 22">
    <name type="scientific">Acanthochromis polyacanthus</name>
    <name type="common">spiny chromis</name>
    <dbReference type="NCBI Taxonomy" id="80966"/>
    <lineage>
        <taxon>Eukaryota</taxon>
        <taxon>Metazoa</taxon>
        <taxon>Chordata</taxon>
        <taxon>Craniata</taxon>
        <taxon>Vertebrata</taxon>
        <taxon>Euteleostomi</taxon>
        <taxon>Actinopterygii</taxon>
        <taxon>Neopterygii</taxon>
        <taxon>Teleostei</taxon>
        <taxon>Neoteleostei</taxon>
        <taxon>Acanthomorphata</taxon>
        <taxon>Ovalentaria</taxon>
        <taxon>Pomacentridae</taxon>
        <taxon>Acanthochromis</taxon>
    </lineage>
</organism>
<dbReference type="InterPro" id="IPR001781">
    <property type="entry name" value="Znf_LIM"/>
</dbReference>
<dbReference type="GO" id="GO:0046872">
    <property type="term" value="F:metal ion binding"/>
    <property type="evidence" value="ECO:0007669"/>
    <property type="project" value="UniProtKB-KW"/>
</dbReference>
<reference evidence="21" key="2">
    <citation type="submission" date="2025-09" db="UniProtKB">
        <authorList>
            <consortium name="Ensembl"/>
        </authorList>
    </citation>
    <scope>IDENTIFICATION</scope>
</reference>
<dbReference type="InterPro" id="IPR050540">
    <property type="entry name" value="F-actin_Monoox_Mical"/>
</dbReference>
<dbReference type="PANTHER" id="PTHR23167:SF39">
    <property type="entry name" value="[F-ACTIN]-MONOOXYGENASE MICAL2"/>
    <property type="match status" value="1"/>
</dbReference>
<dbReference type="InterPro" id="IPR036188">
    <property type="entry name" value="FAD/NAD-bd_sf"/>
</dbReference>
<reference evidence="21" key="1">
    <citation type="submission" date="2025-08" db="UniProtKB">
        <authorList>
            <consortium name="Ensembl"/>
        </authorList>
    </citation>
    <scope>IDENTIFICATION</scope>
</reference>
<keyword evidence="6" id="KW-0963">Cytoplasm</keyword>
<keyword evidence="16" id="KW-0539">Nucleus</keyword>
<evidence type="ECO:0000313" key="22">
    <source>
        <dbReference type="Proteomes" id="UP000257200"/>
    </source>
</evidence>
<dbReference type="SMART" id="SM00033">
    <property type="entry name" value="CH"/>
    <property type="match status" value="1"/>
</dbReference>
<evidence type="ECO:0000256" key="2">
    <source>
        <dbReference type="ARBA" id="ARBA00004123"/>
    </source>
</evidence>
<dbReference type="PROSITE" id="PS50021">
    <property type="entry name" value="CH"/>
    <property type="match status" value="1"/>
</dbReference>
<dbReference type="Pfam" id="PF00307">
    <property type="entry name" value="CH"/>
    <property type="match status" value="1"/>
</dbReference>
<dbReference type="InterPro" id="IPR001715">
    <property type="entry name" value="CH_dom"/>
</dbReference>
<dbReference type="Pfam" id="PF00412">
    <property type="entry name" value="LIM"/>
    <property type="match status" value="1"/>
</dbReference>
<dbReference type="GO" id="GO:0005737">
    <property type="term" value="C:cytoplasm"/>
    <property type="evidence" value="ECO:0007669"/>
    <property type="project" value="UniProtKB-SubCell"/>
</dbReference>
<proteinExistence type="inferred from homology"/>
<keyword evidence="14 18" id="KW-0440">LIM domain</keyword>
<evidence type="ECO:0000256" key="18">
    <source>
        <dbReference type="PROSITE-ProRule" id="PRU00125"/>
    </source>
</evidence>
<dbReference type="GO" id="GO:0120501">
    <property type="term" value="F:F-actin monooxygenase activity"/>
    <property type="evidence" value="ECO:0007669"/>
    <property type="project" value="UniProtKB-EC"/>
</dbReference>
<dbReference type="EC" id="1.14.13.225" evidence="5"/>
<keyword evidence="12" id="KW-0560">Oxidoreductase</keyword>
<evidence type="ECO:0000256" key="9">
    <source>
        <dbReference type="ARBA" id="ARBA00022827"/>
    </source>
</evidence>
<name>A0A3Q1ESF4_9TELE</name>
<keyword evidence="9" id="KW-0274">FAD</keyword>
<dbReference type="GO" id="GO:0003779">
    <property type="term" value="F:actin binding"/>
    <property type="evidence" value="ECO:0007669"/>
    <property type="project" value="UniProtKB-KW"/>
</dbReference>
<dbReference type="Gene3D" id="2.10.110.10">
    <property type="entry name" value="Cysteine Rich Protein"/>
    <property type="match status" value="1"/>
</dbReference>
<sequence>MGETEEDNVGKLFENFFQASTCKGTLQAFNVLCRRLDLDPADHSTFYSSLKAKVTSWKAKALWSKLDKRMSHKEYKKGQACVGTKCLIIGGGPCGLRTAIELALMGAKVVVIEKRDSFSRNNVLHLWPYTIHDLRSLGAKKFYGKFCAGAIDHISIQQLQLILLKVALIVAVEFHINVEFVKLLEPPEDQENEGVGWRAAIRPADHPVANFEFDVVVGADGRRNTLEGFKRKEFRGKLAIAITANFINRNTTAEAKVEEISGVAFIFNQKFFLDLKEETGIDLENIVYYKDNTHYFVMTAKKQSLLDKGVVINDYIDTQMLLSSENVNQEALLCYAREAADFGTNYQLPTLDFAMNHLGQPDVAMFDFTSMYASENAALVRERFGHQLLVALVGDSLLEPFWPMGTGCARGFLAAFDTAWMVKSWAQGRTVLEVLAERESIYRLLPQTTPENIAKNFDQYTIDPGTRYPNLNSSCVRPHQVRHLYISGELHTCSLERAATIRRPVNLSRRESEIRPARLLTWCQKQTEGYRNVTITDLTSSWKSGIALCALIHRFKPQLIDFDSLNDEDFAANLQLAFDISEREFGIRPFTSAKELSDDEELDKMRMIAYLSKFYELFRGTPLPAAGSRGVDENNEDYPSKEVRSNNNVLNLALPRKRVPKDEKKSDGTDPIYKRRRKFCYLEEATNLSSNGSAVRDGRDPKENKVRSMATQLLAKFENTPNYTVRKTQFEVSIRKAAEQLVRLPPKPLPKPQLQPQHPFSVVNLRHVDQTETKPQPDSAEPPAPPHSCQSAIHFMSRILHRLKEVDEHISEGSSVRRVFLQSGDKCHRCEKRVYMVERVCAEGLYFHRECFRCSTCSSALRQGAQAFHSEEGKLYCKLHFDQRNNGTNLRRNLSFRSNRSGVQEQSGADAESSQTSCPTDLHSEAAAGSFSSFIRKKLSGPLSVARAVCNAPSYLSQRVRSAAQAFVGHLRDNAQDYTFLYELLSMSLPLLFVLQEVLLQMSTEADGPSSFQPLLLWLQEHIGHRLI</sequence>
<dbReference type="SUPFAM" id="SSF57716">
    <property type="entry name" value="Glucocorticoid receptor-like (DNA-binding domain)"/>
    <property type="match status" value="2"/>
</dbReference>
<dbReference type="FunFam" id="3.50.50.60:FF:000004">
    <property type="entry name" value="protein-methionine sulfoxide oxidase MICAL2 isoform X1"/>
    <property type="match status" value="1"/>
</dbReference>
<dbReference type="PROSITE" id="PS00478">
    <property type="entry name" value="LIM_DOMAIN_1"/>
    <property type="match status" value="1"/>
</dbReference>
<evidence type="ECO:0000256" key="11">
    <source>
        <dbReference type="ARBA" id="ARBA00022857"/>
    </source>
</evidence>
<dbReference type="GeneTree" id="ENSGT00940000158780"/>
<evidence type="ECO:0000313" key="21">
    <source>
        <dbReference type="Ensembl" id="ENSAPOP00000006874.1"/>
    </source>
</evidence>
<dbReference type="PRINTS" id="PR00420">
    <property type="entry name" value="RNGMNOXGNASE"/>
</dbReference>
<evidence type="ECO:0000256" key="6">
    <source>
        <dbReference type="ARBA" id="ARBA00022490"/>
    </source>
</evidence>
<dbReference type="PANTHER" id="PTHR23167">
    <property type="entry name" value="CALPONIN HOMOLOGY DOMAIN-CONTAINING PROTEIN DDB_G0272472-RELATED"/>
    <property type="match status" value="1"/>
</dbReference>
<keyword evidence="11" id="KW-0521">NADP</keyword>
<dbReference type="InterPro" id="IPR036872">
    <property type="entry name" value="CH_dom_sf"/>
</dbReference>
<dbReference type="Pfam" id="PF01494">
    <property type="entry name" value="FAD_binding_3"/>
    <property type="match status" value="1"/>
</dbReference>
<dbReference type="SUPFAM" id="SSF47576">
    <property type="entry name" value="Calponin-homology domain, CH-domain"/>
    <property type="match status" value="1"/>
</dbReference>
<dbReference type="InterPro" id="IPR057494">
    <property type="entry name" value="Rossman_Mical"/>
</dbReference>
<evidence type="ECO:0000256" key="17">
    <source>
        <dbReference type="ARBA" id="ARBA00049522"/>
    </source>
</evidence>
<evidence type="ECO:0000259" key="20">
    <source>
        <dbReference type="PROSITE" id="PS50023"/>
    </source>
</evidence>
<evidence type="ECO:0000256" key="13">
    <source>
        <dbReference type="ARBA" id="ARBA00023033"/>
    </source>
</evidence>
<accession>A0A3Q1ESF4</accession>
<protein>
    <recommendedName>
        <fullName evidence="5">F-actin monooxygenase</fullName>
        <ecNumber evidence="5">1.14.13.225</ecNumber>
    </recommendedName>
</protein>
<evidence type="ECO:0000256" key="16">
    <source>
        <dbReference type="ARBA" id="ARBA00023242"/>
    </source>
</evidence>
<evidence type="ECO:0000256" key="14">
    <source>
        <dbReference type="ARBA" id="ARBA00023038"/>
    </source>
</evidence>
<evidence type="ECO:0000256" key="15">
    <source>
        <dbReference type="ARBA" id="ARBA00023203"/>
    </source>
</evidence>